<name>X6PAJ0_RETFI</name>
<accession>X6PAJ0</accession>
<proteinExistence type="predicted"/>
<comment type="caution">
    <text evidence="2">The sequence shown here is derived from an EMBL/GenBank/DDBJ whole genome shotgun (WGS) entry which is preliminary data.</text>
</comment>
<keyword evidence="1" id="KW-0175">Coiled coil</keyword>
<protein>
    <submittedName>
        <fullName evidence="2">Uncharacterized protein</fullName>
    </submittedName>
</protein>
<sequence>MEISNWKSKNLFNYQLKMRYPVKDDNYQCPYSIKSGLSYELKANKIKQFREYRRFENAMYSIEIKNLVIELQKYEVKVAKTTKLLERIQADYDSNLNQVFNYWKMYYFM</sequence>
<keyword evidence="3" id="KW-1185">Reference proteome</keyword>
<dbReference type="AlphaFoldDB" id="X6PAJ0"/>
<evidence type="ECO:0000313" key="3">
    <source>
        <dbReference type="Proteomes" id="UP000023152"/>
    </source>
</evidence>
<evidence type="ECO:0000313" key="2">
    <source>
        <dbReference type="EMBL" id="ETO35550.1"/>
    </source>
</evidence>
<reference evidence="2 3" key="1">
    <citation type="journal article" date="2013" name="Curr. Biol.">
        <title>The Genome of the Foraminiferan Reticulomyxa filosa.</title>
        <authorList>
            <person name="Glockner G."/>
            <person name="Hulsmann N."/>
            <person name="Schleicher M."/>
            <person name="Noegel A.A."/>
            <person name="Eichinger L."/>
            <person name="Gallinger C."/>
            <person name="Pawlowski J."/>
            <person name="Sierra R."/>
            <person name="Euteneuer U."/>
            <person name="Pillet L."/>
            <person name="Moustafa A."/>
            <person name="Platzer M."/>
            <person name="Groth M."/>
            <person name="Szafranski K."/>
            <person name="Schliwa M."/>
        </authorList>
    </citation>
    <scope>NUCLEOTIDE SEQUENCE [LARGE SCALE GENOMIC DNA]</scope>
</reference>
<feature type="coiled-coil region" evidence="1">
    <location>
        <begin position="64"/>
        <end position="91"/>
    </location>
</feature>
<gene>
    <name evidence="2" type="ORF">RFI_01515</name>
</gene>
<evidence type="ECO:0000256" key="1">
    <source>
        <dbReference type="SAM" id="Coils"/>
    </source>
</evidence>
<dbReference type="EMBL" id="ASPP01001516">
    <property type="protein sequence ID" value="ETO35550.1"/>
    <property type="molecule type" value="Genomic_DNA"/>
</dbReference>
<dbReference type="Proteomes" id="UP000023152">
    <property type="component" value="Unassembled WGS sequence"/>
</dbReference>
<organism evidence="2 3">
    <name type="scientific">Reticulomyxa filosa</name>
    <dbReference type="NCBI Taxonomy" id="46433"/>
    <lineage>
        <taxon>Eukaryota</taxon>
        <taxon>Sar</taxon>
        <taxon>Rhizaria</taxon>
        <taxon>Retaria</taxon>
        <taxon>Foraminifera</taxon>
        <taxon>Monothalamids</taxon>
        <taxon>Reticulomyxidae</taxon>
        <taxon>Reticulomyxa</taxon>
    </lineage>
</organism>